<dbReference type="Pfam" id="PF01856">
    <property type="entry name" value="HP_OMP"/>
    <property type="match status" value="1"/>
</dbReference>
<dbReference type="EMBL" id="CP003476">
    <property type="protein sequence ID" value="AFX90067.1"/>
    <property type="molecule type" value="Genomic_DNA"/>
</dbReference>
<dbReference type="RefSeq" id="WP_015087404.1">
    <property type="nucleotide sequence ID" value="NC_019563.1"/>
</dbReference>
<feature type="coiled-coil region" evidence="1">
    <location>
        <begin position="46"/>
        <end position="76"/>
    </location>
</feature>
<evidence type="ECO:0000313" key="6">
    <source>
        <dbReference type="Proteomes" id="UP000010078"/>
    </source>
</evidence>
<accession>K7YP30</accession>
<dbReference type="InterPro" id="IPR040838">
    <property type="entry name" value="SabA_N_adhesion"/>
</dbReference>
<reference evidence="5 6" key="1">
    <citation type="journal article" date="2015" name="Genome Announc.">
        <title>Complete Genome Sequences of Two Helicobacter pylori Strains from a Canadian Arctic Aboriginal Community.</title>
        <authorList>
            <person name="Kersulyte D."/>
            <person name="Bertoli M.T."/>
            <person name="Tamma S."/>
            <person name="Keelan M."/>
            <person name="Munday R."/>
            <person name="Geary J."/>
            <person name="Veldhuyzen van Zanten S."/>
            <person name="Goodman K.J."/>
            <person name="Berg D.E."/>
        </authorList>
    </citation>
    <scope>NUCLEOTIDE SEQUENCE [LARGE SCALE GENOMIC DNA]</scope>
    <source>
        <strain evidence="5">Aklavik86</strain>
    </source>
</reference>
<dbReference type="KEGG" id="hpyk:HPAKL86_05375"/>
<dbReference type="AlphaFoldDB" id="K7YP30"/>
<feature type="region of interest" description="Disordered" evidence="2">
    <location>
        <begin position="327"/>
        <end position="346"/>
    </location>
</feature>
<dbReference type="PATRIC" id="fig|1055532.3.peg.1110"/>
<feature type="domain" description="SabA N-terminal extracellular adhesion" evidence="4">
    <location>
        <begin position="46"/>
        <end position="126"/>
    </location>
</feature>
<protein>
    <submittedName>
        <fullName evidence="5">Outer membrane protein 5</fullName>
    </submittedName>
</protein>
<dbReference type="PRINTS" id="PR01776">
    <property type="entry name" value="HPOMPFAMILY"/>
</dbReference>
<evidence type="ECO:0000256" key="3">
    <source>
        <dbReference type="SAM" id="SignalP"/>
    </source>
</evidence>
<feature type="compositionally biased region" description="Low complexity" evidence="2">
    <location>
        <begin position="171"/>
        <end position="194"/>
    </location>
</feature>
<keyword evidence="1" id="KW-0175">Coiled coil</keyword>
<dbReference type="Pfam" id="PF18304">
    <property type="entry name" value="SabA_adhesion"/>
    <property type="match status" value="1"/>
</dbReference>
<evidence type="ECO:0000256" key="1">
    <source>
        <dbReference type="SAM" id="Coils"/>
    </source>
</evidence>
<evidence type="ECO:0000259" key="4">
    <source>
        <dbReference type="Pfam" id="PF18304"/>
    </source>
</evidence>
<gene>
    <name evidence="5" type="ORF">HPAKL86_05375</name>
</gene>
<evidence type="ECO:0000256" key="2">
    <source>
        <dbReference type="SAM" id="MobiDB-lite"/>
    </source>
</evidence>
<proteinExistence type="predicted"/>
<evidence type="ECO:0000313" key="5">
    <source>
        <dbReference type="EMBL" id="AFX90067.1"/>
    </source>
</evidence>
<dbReference type="InterPro" id="IPR002718">
    <property type="entry name" value="OMP_Helicobacter"/>
</dbReference>
<keyword evidence="3" id="KW-0732">Signal</keyword>
<sequence length="646" mass="71457">MNFKKTALLSLTLASALLRAEDDGYFVSIGYQIGGSTQSVKNTGAIKNLNDKYDQLNSYLDQVTNLAQSIKNANNTQAVTNAITNLKSFSDGNYSNKNGSSPIYNITQSIIASVTAFWDFTKSSISSYSYQGCQNQVGGHICRPIYERMATLVKELEAAKTNLCSLSGCPTNASSTATTATTTSSSETSESASNHTPRQHTKISQALADAQELMELFKKYDPWVSWGGVGHQNEERSQAITKYEMFKNVQAMLPLLQSAIDLSKQNHNETSNLQSQATGNEQNDAFKQNIYNAAQNQKEIITNAQKIFELFSSIPKGQFEQIQQAYENTNKSNSNGPKPTANGSSLETYVNNIKSNVNYYGDQIESASQTARDIFYLQQNKQSIQKAYSNANDLSQEIQGLSYNKINVENIISANADKNAPEIDKYNYKINQAQVSDVNAALNAMAKNPFRNVGFINSQSNGGVTNGIGIQLGYKQFFGAKKNWGARYYGFFDYNHTYIKSSIFSSASNILTYGVASDFLYNFINDKSMNLFKKGGKFSFGGYAGIALAGTSWLNNDKALFLNTPQFNASNTPYKADVSSSNFQFLFNFGLRANFAEESKGKHAIQHGVELGLKIPTINTSYYSFLGSKLSFRRTFSIYLNYVFAY</sequence>
<organism evidence="5 6">
    <name type="scientific">Helicobacter pylori Aklavik86</name>
    <dbReference type="NCBI Taxonomy" id="1055532"/>
    <lineage>
        <taxon>Bacteria</taxon>
        <taxon>Pseudomonadati</taxon>
        <taxon>Campylobacterota</taxon>
        <taxon>Epsilonproteobacteria</taxon>
        <taxon>Campylobacterales</taxon>
        <taxon>Helicobacteraceae</taxon>
        <taxon>Helicobacter</taxon>
    </lineage>
</organism>
<feature type="chain" id="PRO_5003913710" evidence="3">
    <location>
        <begin position="21"/>
        <end position="646"/>
    </location>
</feature>
<feature type="region of interest" description="Disordered" evidence="2">
    <location>
        <begin position="171"/>
        <end position="201"/>
    </location>
</feature>
<dbReference type="Proteomes" id="UP000010078">
    <property type="component" value="Chromosome"/>
</dbReference>
<feature type="signal peptide" evidence="3">
    <location>
        <begin position="1"/>
        <end position="20"/>
    </location>
</feature>
<dbReference type="HOGENOM" id="CLU_026212_8_1_7"/>
<name>K7YP30_HELPX</name>